<evidence type="ECO:0000259" key="2">
    <source>
        <dbReference type="SMART" id="SM01017"/>
    </source>
</evidence>
<dbReference type="InterPro" id="IPR014756">
    <property type="entry name" value="Ig_E-set"/>
</dbReference>
<evidence type="ECO:0000313" key="3">
    <source>
        <dbReference type="EMBL" id="BEI87564.1"/>
    </source>
</evidence>
<evidence type="ECO:0000313" key="4">
    <source>
        <dbReference type="Proteomes" id="UP001233271"/>
    </source>
</evidence>
<feature type="compositionally biased region" description="Low complexity" evidence="1">
    <location>
        <begin position="239"/>
        <end position="250"/>
    </location>
</feature>
<feature type="compositionally biased region" description="Acidic residues" evidence="1">
    <location>
        <begin position="1162"/>
        <end position="1173"/>
    </location>
</feature>
<feature type="compositionally biased region" description="Polar residues" evidence="1">
    <location>
        <begin position="251"/>
        <end position="267"/>
    </location>
</feature>
<dbReference type="GeneID" id="85491435"/>
<dbReference type="EMBL" id="AP028212">
    <property type="protein sequence ID" value="BEI87564.1"/>
    <property type="molecule type" value="Genomic_DNA"/>
</dbReference>
<feature type="compositionally biased region" description="Polar residues" evidence="1">
    <location>
        <begin position="1372"/>
        <end position="1382"/>
    </location>
</feature>
<feature type="compositionally biased region" description="Polar residues" evidence="1">
    <location>
        <begin position="204"/>
        <end position="228"/>
    </location>
</feature>
<feature type="region of interest" description="Disordered" evidence="1">
    <location>
        <begin position="1755"/>
        <end position="1780"/>
    </location>
</feature>
<protein>
    <recommendedName>
        <fullName evidence="2">Arrestin C-terminal-like domain-containing protein</fullName>
    </recommendedName>
</protein>
<feature type="compositionally biased region" description="Basic and acidic residues" evidence="1">
    <location>
        <begin position="165"/>
        <end position="178"/>
    </location>
</feature>
<feature type="compositionally biased region" description="Basic and acidic residues" evidence="1">
    <location>
        <begin position="920"/>
        <end position="935"/>
    </location>
</feature>
<dbReference type="RefSeq" id="XP_060452830.1">
    <property type="nucleotide sequence ID" value="XM_060598589.1"/>
</dbReference>
<feature type="region of interest" description="Disordered" evidence="1">
    <location>
        <begin position="1"/>
        <end position="78"/>
    </location>
</feature>
<feature type="region of interest" description="Disordered" evidence="1">
    <location>
        <begin position="1275"/>
        <end position="1294"/>
    </location>
</feature>
<dbReference type="Proteomes" id="UP001233271">
    <property type="component" value="Chromosome 1"/>
</dbReference>
<feature type="compositionally biased region" description="Polar residues" evidence="1">
    <location>
        <begin position="139"/>
        <end position="164"/>
    </location>
</feature>
<proteinExistence type="predicted"/>
<feature type="compositionally biased region" description="Low complexity" evidence="1">
    <location>
        <begin position="1655"/>
        <end position="1666"/>
    </location>
</feature>
<feature type="compositionally biased region" description="Basic and acidic residues" evidence="1">
    <location>
        <begin position="369"/>
        <end position="379"/>
    </location>
</feature>
<gene>
    <name evidence="3" type="ORF">CcaverHIS019_0102820</name>
</gene>
<dbReference type="Gene3D" id="2.60.40.640">
    <property type="match status" value="2"/>
</dbReference>
<feature type="compositionally biased region" description="Pro residues" evidence="1">
    <location>
        <begin position="1499"/>
        <end position="1508"/>
    </location>
</feature>
<feature type="region of interest" description="Disordered" evidence="1">
    <location>
        <begin position="1557"/>
        <end position="1591"/>
    </location>
</feature>
<feature type="region of interest" description="Disordered" evidence="1">
    <location>
        <begin position="1222"/>
        <end position="1242"/>
    </location>
</feature>
<dbReference type="SMART" id="SM01017">
    <property type="entry name" value="Arrestin_C"/>
    <property type="match status" value="1"/>
</dbReference>
<feature type="region of interest" description="Disordered" evidence="1">
    <location>
        <begin position="1364"/>
        <end position="1523"/>
    </location>
</feature>
<feature type="region of interest" description="Disordered" evidence="1">
    <location>
        <begin position="369"/>
        <end position="391"/>
    </location>
</feature>
<feature type="compositionally biased region" description="Low complexity" evidence="1">
    <location>
        <begin position="1514"/>
        <end position="1523"/>
    </location>
</feature>
<organism evidence="3 4">
    <name type="scientific">Cutaneotrichosporon cavernicola</name>
    <dbReference type="NCBI Taxonomy" id="279322"/>
    <lineage>
        <taxon>Eukaryota</taxon>
        <taxon>Fungi</taxon>
        <taxon>Dikarya</taxon>
        <taxon>Basidiomycota</taxon>
        <taxon>Agaricomycotina</taxon>
        <taxon>Tremellomycetes</taxon>
        <taxon>Trichosporonales</taxon>
        <taxon>Trichosporonaceae</taxon>
        <taxon>Cutaneotrichosporon</taxon>
    </lineage>
</organism>
<feature type="domain" description="Arrestin C-terminal-like" evidence="2">
    <location>
        <begin position="659"/>
        <end position="805"/>
    </location>
</feature>
<feature type="compositionally biased region" description="Polar residues" evidence="1">
    <location>
        <begin position="1429"/>
        <end position="1442"/>
    </location>
</feature>
<feature type="region of interest" description="Disordered" evidence="1">
    <location>
        <begin position="107"/>
        <end position="297"/>
    </location>
</feature>
<accession>A0AA48HXY1</accession>
<name>A0AA48HXY1_9TREE</name>
<dbReference type="InterPro" id="IPR014752">
    <property type="entry name" value="Arrestin-like_C"/>
</dbReference>
<keyword evidence="4" id="KW-1185">Reference proteome</keyword>
<feature type="region of interest" description="Disordered" evidence="1">
    <location>
        <begin position="1655"/>
        <end position="1710"/>
    </location>
</feature>
<dbReference type="KEGG" id="ccac:CcaHIS019_0102820"/>
<reference evidence="3" key="1">
    <citation type="journal article" date="2023" name="BMC Genomics">
        <title>Chromosome-level genome assemblies of Cutaneotrichosporon spp. (Trichosporonales, Basidiomycota) reveal imbalanced evolution between nucleotide sequences and chromosome synteny.</title>
        <authorList>
            <person name="Kobayashi Y."/>
            <person name="Kayamori A."/>
            <person name="Aoki K."/>
            <person name="Shiwa Y."/>
            <person name="Matsutani M."/>
            <person name="Fujita N."/>
            <person name="Sugita T."/>
            <person name="Iwasaki W."/>
            <person name="Tanaka N."/>
            <person name="Takashima M."/>
        </authorList>
    </citation>
    <scope>NUCLEOTIDE SEQUENCE</scope>
    <source>
        <strain evidence="3">HIS019</strain>
    </source>
</reference>
<evidence type="ECO:0000256" key="1">
    <source>
        <dbReference type="SAM" id="MobiDB-lite"/>
    </source>
</evidence>
<feature type="region of interest" description="Disordered" evidence="1">
    <location>
        <begin position="920"/>
        <end position="946"/>
    </location>
</feature>
<feature type="region of interest" description="Disordered" evidence="1">
    <location>
        <begin position="1153"/>
        <end position="1173"/>
    </location>
</feature>
<feature type="compositionally biased region" description="Polar residues" evidence="1">
    <location>
        <begin position="1578"/>
        <end position="1591"/>
    </location>
</feature>
<feature type="compositionally biased region" description="Basic and acidic residues" evidence="1">
    <location>
        <begin position="1410"/>
        <end position="1421"/>
    </location>
</feature>
<sequence length="1808" mass="194233">MHSPSTHRLFGLGVSPGYSSPNRKSAPTPLSPTPRAPFAAETSVSNPPSPAPYTTPGRFRIANPDPPPEDEDIGVNSLQAQAARSFSLKPTHAARSSAFAAINSTLASHTPLSPGDPFTAPLGPLDNNNPNVSEPHDNPSPQKLLVNSNGAKNSPRQIRPSKSSEFMRRFRNSSEEPPRNTTPYQALSDDEDDDERLRLPPSAVRTTNSPARTLQPQSRWSDSTNSASDFPLPPNRTPASSAENSGSAESFTTAKNSGPDSFGSSDSKGNKAAPHRSQPWPMAAKAGPAAPTTSVTLGKNKHSQNAALFAAETGGMVVLDNASRLYSPGDCPGRVVNRMPGYARVPSASRHVHRKSTGDLNFRRELVPEESPRQPDFTRSRGPLTPPLSDEGIELRRRGHVRANSDGIALLARQGTLFHPASSDTRASQELEVMLGKPKSRRLSANAILPAPMTPKKNEVRLEASKKSRARVELDVVIERECVVEGGELRGRLEVVVRGGKRGNGLRVGAGKLRVIGYEEVVEGSKTNRHIFYQHQYLLPEFFEHDSSPTTLFASDVDEEGFHLAHEGTHALPFSMQLPLGGGAKGSFTGEKDKGPNIRYVVVGSVKLHIPKSGKRAIAHFYRPIVLLPYHNPARALSPSRQPIVEFVESRLGWSLMGEKGKVFLQVSLGRQTWIAGQRVWCEVGVRNNSNKKITRCSLAILQTVNTFGVPKAKGTQEFLNTVRRKVSEETNEADFMDVGSGHVTSKSWWTGLEPGESNRWDMSVPIPTGMISIPRSKLVEIAYVLRVTLNNSIFVDVPLELINFLSVDPPPMPSDARRARVRMAVTGPAGTVRSCIASTLPPPAIQTPQQVNVAVQTMPPQSQPASLLPRLPGVPEDGGIGYTFEQLKGEPQGTQPIARSSSTTLNIEALVAQGRVRSEECARSAGHSDPHSDGHSNLYSAGLLQVPGDGNTDLMPRPISPGSKYSSVGTVVPGSAMSTIRGRRDSYASNAWSIDEEERDRLVMEGYRRDGRVNALAVIEHETPSRLDTPANGDVHDDMSALNSNLEPHEVHTYQPAEEPTGTNYEFDTASVYSTSDGPGRSGEPTPHVEQTETLVDSENDRTPMASPIGSPVTPPLVHPIVKFLHHISEEEEEPLTDDMLDDIVSLDGGAARGYLQDSGSADDEDDDDDDDDLVAAEVPAEDVTPRSSAFGRASLGERLSLACGGSAVVKKAQTAVPAEARQFSPQLSRKDGFSPISPQQEFGVNPDGIDYTEPLEIGNLSIASKISIGHDDGYDATSEHSSTISPSVHGHRATHPLPGGWSRYPGPYADAPMLPPPSSAREISWGRNLAGRTVSGQTAMISLDDSPVSPIFATFTPVSEMFGTPGPSPRSATFGTQTSFPAPRATEREGSSTPNGRQAALFAATAGRTREELADEDLHPPNVLSRVDTSGGDSFHTAQSDGDDMPQLKRSSDTDSSDDNLESPPTISQPVYTMPLPVPPGPSPHMSRGIPDRFRPIPAPVPPPPMSEESHVSNASSSHDSGILPAFKARVAQFETREDALRRFTVASSAGLHSPTVPLSPVYSSSGSSGSHGNRGYTSSASGRRSYTSALGSRVAQAYSSPRSQTSFNIETPPTAAGEFVLAQHSGTSSISSVRQVWQMREQDDSAKQLLRSLSTASHSTTATDIERVLTRSPVSTPRGPRPPLHKSGLISSVSSRDNRDSGSTLSMDMSELGAPIINTIYRHSPALTPTREQAFLPEVMSETASIVDVQSYDSHGHSDEGVSSGSEFGKSHWTGSGRLPQFRARQAVPMPSFGPNRPNQGFYGV</sequence>
<dbReference type="InterPro" id="IPR011022">
    <property type="entry name" value="Arrestin_C-like"/>
</dbReference>
<feature type="compositionally biased region" description="Polar residues" evidence="1">
    <location>
        <begin position="1692"/>
        <end position="1710"/>
    </location>
</feature>
<feature type="region of interest" description="Disordered" evidence="1">
    <location>
        <begin position="1075"/>
        <end position="1094"/>
    </location>
</feature>
<dbReference type="SUPFAM" id="SSF81296">
    <property type="entry name" value="E set domains"/>
    <property type="match status" value="1"/>
</dbReference>
<dbReference type="Pfam" id="PF02752">
    <property type="entry name" value="Arrestin_C"/>
    <property type="match status" value="1"/>
</dbReference>